<reference evidence="2" key="1">
    <citation type="submission" date="2022-11" db="UniProtKB">
        <authorList>
            <consortium name="WormBaseParasite"/>
        </authorList>
    </citation>
    <scope>IDENTIFICATION</scope>
</reference>
<evidence type="ECO:0000313" key="1">
    <source>
        <dbReference type="Proteomes" id="UP000887579"/>
    </source>
</evidence>
<protein>
    <submittedName>
        <fullName evidence="2">Uncharacterized protein</fullName>
    </submittedName>
</protein>
<name>A0AC34F2B9_9BILA</name>
<accession>A0AC34F2B9</accession>
<sequence>MATKYECSNVKKKQNDHVHSKSDDQYINLNLSNQKHECVESLQSSYATKDNRKDQNYDLNSWKTSNNDLSTTFLNSNRNSEKNDEFKKSKSTNNSTLSLHIAAYENSTEATNDLKRSKKEVVQSKGECLGMAKNWKTSNHFVDGTKSIIQNPFEFPRQQEDERSRPESMIFRAFQRLRNPNQIDANSQIQPPPPRYVTPPATPYTEKNFGGG</sequence>
<dbReference type="WBParaSite" id="ES5_v2.g10948.t1">
    <property type="protein sequence ID" value="ES5_v2.g10948.t1"/>
    <property type="gene ID" value="ES5_v2.g10948"/>
</dbReference>
<evidence type="ECO:0000313" key="2">
    <source>
        <dbReference type="WBParaSite" id="ES5_v2.g10948.t1"/>
    </source>
</evidence>
<dbReference type="Proteomes" id="UP000887579">
    <property type="component" value="Unplaced"/>
</dbReference>
<proteinExistence type="predicted"/>
<organism evidence="1 2">
    <name type="scientific">Panagrolaimus sp. ES5</name>
    <dbReference type="NCBI Taxonomy" id="591445"/>
    <lineage>
        <taxon>Eukaryota</taxon>
        <taxon>Metazoa</taxon>
        <taxon>Ecdysozoa</taxon>
        <taxon>Nematoda</taxon>
        <taxon>Chromadorea</taxon>
        <taxon>Rhabditida</taxon>
        <taxon>Tylenchina</taxon>
        <taxon>Panagrolaimomorpha</taxon>
        <taxon>Panagrolaimoidea</taxon>
        <taxon>Panagrolaimidae</taxon>
        <taxon>Panagrolaimus</taxon>
    </lineage>
</organism>